<dbReference type="PROSITE" id="PS51716">
    <property type="entry name" value="G_IRG"/>
    <property type="match status" value="1"/>
</dbReference>
<dbReference type="GO" id="GO:0016020">
    <property type="term" value="C:membrane"/>
    <property type="evidence" value="ECO:0007669"/>
    <property type="project" value="InterPro"/>
</dbReference>
<dbReference type="AlphaFoldDB" id="A0A7D9IY65"/>
<sequence length="388" mass="42816">MADARIYIKQNGVSNIKEFLEKKLEGSKDVKIRFAITGNGGTGKSAFINAIRGLRDDDGGAAEVGVTETTTKPTEYQHPDNPMISFLDLPGIGTPNFPDLRTYCEKVSFEDYDTFLIFTKGRFTKNDLDLAKKVKSIGKSFFLVRAHIDEDCNRRSTNESEILKEIRENCVKNVKALISSEDEIFLISNYHKDKWDFDRLIAAISDALPVRQRESLTLSLSNVTRECLKRKAKILRVQAVAVATISAGAGAIPIPCVGGVIGTILITGTMMVYYRQLGLNNTTAEERALLDEKYRGIIERYQSRSPNDVVSILSTKALTVIVGVEEVSKYIPLIGLAIASSIGFALTLRYLLKCINELEEAAIAVWDNAAKRSIQDGSDTSTKNSSAQ</sequence>
<dbReference type="PANTHER" id="PTHR32341:SF10">
    <property type="entry name" value="INTERFERON-INDUCIBLE GTPASE 5"/>
    <property type="match status" value="1"/>
</dbReference>
<dbReference type="PANTHER" id="PTHR32341">
    <property type="entry name" value="INTERFERON-INDUCIBLE GTPASE"/>
    <property type="match status" value="1"/>
</dbReference>
<dbReference type="Proteomes" id="UP001152795">
    <property type="component" value="Unassembled WGS sequence"/>
</dbReference>
<organism evidence="5 6">
    <name type="scientific">Paramuricea clavata</name>
    <name type="common">Red gorgonian</name>
    <name type="synonym">Violescent sea-whip</name>
    <dbReference type="NCBI Taxonomy" id="317549"/>
    <lineage>
        <taxon>Eukaryota</taxon>
        <taxon>Metazoa</taxon>
        <taxon>Cnidaria</taxon>
        <taxon>Anthozoa</taxon>
        <taxon>Octocorallia</taxon>
        <taxon>Malacalcyonacea</taxon>
        <taxon>Plexauridae</taxon>
        <taxon>Paramuricea</taxon>
    </lineage>
</organism>
<dbReference type="InterPro" id="IPR030385">
    <property type="entry name" value="G_IRG_dom"/>
</dbReference>
<dbReference type="FunFam" id="3.40.50.300:FF:000541">
    <property type="entry name" value="Immunity related GTPase M"/>
    <property type="match status" value="1"/>
</dbReference>
<evidence type="ECO:0000313" key="5">
    <source>
        <dbReference type="EMBL" id="CAB4016205.1"/>
    </source>
</evidence>
<evidence type="ECO:0000256" key="4">
    <source>
        <dbReference type="ARBA" id="ARBA00023134"/>
    </source>
</evidence>
<dbReference type="OrthoDB" id="422720at2759"/>
<dbReference type="InterPro" id="IPR007743">
    <property type="entry name" value="Immunity-related_GTPase-like"/>
</dbReference>
<evidence type="ECO:0000256" key="1">
    <source>
        <dbReference type="ARBA" id="ARBA00005429"/>
    </source>
</evidence>
<evidence type="ECO:0000256" key="3">
    <source>
        <dbReference type="ARBA" id="ARBA00022801"/>
    </source>
</evidence>
<comment type="similarity">
    <text evidence="1">Belongs to the TRAFAC class dynamin-like GTPase superfamily. IRG family.</text>
</comment>
<dbReference type="Pfam" id="PF05049">
    <property type="entry name" value="IIGP"/>
    <property type="match status" value="1"/>
</dbReference>
<dbReference type="InterPro" id="IPR027417">
    <property type="entry name" value="P-loop_NTPase"/>
</dbReference>
<keyword evidence="3" id="KW-0378">Hydrolase</keyword>
<evidence type="ECO:0000256" key="2">
    <source>
        <dbReference type="ARBA" id="ARBA00022741"/>
    </source>
</evidence>
<protein>
    <submittedName>
        <fullName evidence="5">Interferon-inducible GTPase 5-like</fullName>
    </submittedName>
</protein>
<keyword evidence="6" id="KW-1185">Reference proteome</keyword>
<keyword evidence="4" id="KW-0342">GTP-binding</keyword>
<proteinExistence type="inferred from homology"/>
<accession>A0A7D9IY65</accession>
<keyword evidence="2" id="KW-0547">Nucleotide-binding</keyword>
<dbReference type="InterPro" id="IPR051515">
    <property type="entry name" value="IRG"/>
</dbReference>
<reference evidence="5" key="1">
    <citation type="submission" date="2020-04" db="EMBL/GenBank/DDBJ databases">
        <authorList>
            <person name="Alioto T."/>
            <person name="Alioto T."/>
            <person name="Gomez Garrido J."/>
        </authorList>
    </citation>
    <scope>NUCLEOTIDE SEQUENCE</scope>
    <source>
        <strain evidence="5">A484AB</strain>
    </source>
</reference>
<dbReference type="GO" id="GO:0016787">
    <property type="term" value="F:hydrolase activity"/>
    <property type="evidence" value="ECO:0007669"/>
    <property type="project" value="UniProtKB-KW"/>
</dbReference>
<gene>
    <name evidence="5" type="ORF">PACLA_8A073671</name>
</gene>
<dbReference type="SUPFAM" id="SSF52540">
    <property type="entry name" value="P-loop containing nucleoside triphosphate hydrolases"/>
    <property type="match status" value="1"/>
</dbReference>
<comment type="caution">
    <text evidence="5">The sequence shown here is derived from an EMBL/GenBank/DDBJ whole genome shotgun (WGS) entry which is preliminary data.</text>
</comment>
<evidence type="ECO:0000313" key="6">
    <source>
        <dbReference type="Proteomes" id="UP001152795"/>
    </source>
</evidence>
<name>A0A7D9IY65_PARCT</name>
<dbReference type="EMBL" id="CACRXK020009016">
    <property type="protein sequence ID" value="CAB4016205.1"/>
    <property type="molecule type" value="Genomic_DNA"/>
</dbReference>
<dbReference type="GO" id="GO:0005525">
    <property type="term" value="F:GTP binding"/>
    <property type="evidence" value="ECO:0007669"/>
    <property type="project" value="UniProtKB-KW"/>
</dbReference>
<dbReference type="Gene3D" id="3.40.50.300">
    <property type="entry name" value="P-loop containing nucleotide triphosphate hydrolases"/>
    <property type="match status" value="1"/>
</dbReference>